<dbReference type="InterPro" id="IPR024924">
    <property type="entry name" value="7-CO-7-deazaguanine_synth-like"/>
</dbReference>
<evidence type="ECO:0000256" key="5">
    <source>
        <dbReference type="ARBA" id="ARBA00023004"/>
    </source>
</evidence>
<dbReference type="GO" id="GO:0008616">
    <property type="term" value="P:tRNA queuosine(34) biosynthetic process"/>
    <property type="evidence" value="ECO:0007669"/>
    <property type="project" value="UniProtKB-UniRule"/>
</dbReference>
<keyword evidence="11" id="KW-1185">Reference proteome</keyword>
<feature type="domain" description="Radical SAM core" evidence="9">
    <location>
        <begin position="25"/>
        <end position="235"/>
    </location>
</feature>
<comment type="caution">
    <text evidence="8">Lacks conserved residue(s) required for the propagation of feature annotation.</text>
</comment>
<feature type="binding site" evidence="8">
    <location>
        <position position="42"/>
    </location>
    <ligand>
        <name>[4Fe-4S] cluster</name>
        <dbReference type="ChEBI" id="CHEBI:49883"/>
        <note>4Fe-4S-S-AdoMet</note>
    </ligand>
</feature>
<dbReference type="CDD" id="cd01335">
    <property type="entry name" value="Radical_SAM"/>
    <property type="match status" value="1"/>
</dbReference>
<proteinExistence type="inferred from homology"/>
<keyword evidence="5 8" id="KW-0408">Iron</keyword>
<keyword evidence="2 8" id="KW-0949">S-adenosyl-L-methionine</keyword>
<dbReference type="EC" id="4.3.99.3" evidence="8"/>
<dbReference type="PIRSF" id="PIRSF000370">
    <property type="entry name" value="QueE"/>
    <property type="match status" value="1"/>
</dbReference>
<evidence type="ECO:0000256" key="2">
    <source>
        <dbReference type="ARBA" id="ARBA00022691"/>
    </source>
</evidence>
<comment type="pathway">
    <text evidence="8">Purine metabolism; 7-cyano-7-deazaguanine biosynthesis.</text>
</comment>
<protein>
    <recommendedName>
        <fullName evidence="8">7-carboxy-7-deazaguanine synthase</fullName>
        <shortName evidence="8">CDG synthase</shortName>
        <ecNumber evidence="8">4.3.99.3</ecNumber>
    </recommendedName>
    <alternativeName>
        <fullName evidence="8">Queuosine biosynthesis protein QueE</fullName>
    </alternativeName>
</protein>
<keyword evidence="8" id="KW-0671">Queuosine biosynthesis</keyword>
<dbReference type="EMBL" id="POUA01000161">
    <property type="protein sequence ID" value="PZG42027.1"/>
    <property type="molecule type" value="Genomic_DNA"/>
</dbReference>
<dbReference type="PANTHER" id="PTHR42836:SF1">
    <property type="entry name" value="7-CARBOXY-7-DEAZAGUANINE SYNTHASE"/>
    <property type="match status" value="1"/>
</dbReference>
<comment type="cofactor">
    <cofactor evidence="8">
        <name>S-adenosyl-L-methionine</name>
        <dbReference type="ChEBI" id="CHEBI:59789"/>
    </cofactor>
    <text evidence="8">Binds 1 S-adenosyl-L-methionine per subunit.</text>
</comment>
<comment type="cofactor">
    <cofactor evidence="8">
        <name>[4Fe-4S] cluster</name>
        <dbReference type="ChEBI" id="CHEBI:49883"/>
    </cofactor>
    <text evidence="8">Binds 1 [4Fe-4S] cluster. The cluster is coordinated with 3 cysteines and an exchangeable S-adenosyl-L-methionine.</text>
</comment>
<comment type="subunit">
    <text evidence="8">Homodimer.</text>
</comment>
<keyword evidence="1 8" id="KW-0004">4Fe-4S</keyword>
<sequence length="239" mass="25685">MTGATVEGLVVSEVFGPTVQGEGPSCGRRAAFVRLGGCNLGCSWCDTPYTWDGHRFDLRAELSRMAVADIADQIAEMNVPLVVITGGEPLLQQDYPAFGELLRLLWDVEVEVETNGTRVPSTATAGGVSRFNVGLKLASSGEPESRRIVPQALAFFRRLAGHDGACFKAVCRDEADVAELADLAESHVIDPADVWVMPEGVTAEATTTHLRQIADPAIAAGFNLTPRLHVLAWNDERGR</sequence>
<keyword evidence="4 8" id="KW-0460">Magnesium</keyword>
<feature type="binding site" evidence="8">
    <location>
        <position position="45"/>
    </location>
    <ligand>
        <name>[4Fe-4S] cluster</name>
        <dbReference type="ChEBI" id="CHEBI:49883"/>
        <note>4Fe-4S-S-AdoMet</note>
    </ligand>
</feature>
<comment type="catalytic activity">
    <reaction evidence="8">
        <text>6-carboxy-5,6,7,8-tetrahydropterin + H(+) = 7-carboxy-7-carbaguanine + NH4(+)</text>
        <dbReference type="Rhea" id="RHEA:27974"/>
        <dbReference type="ChEBI" id="CHEBI:15378"/>
        <dbReference type="ChEBI" id="CHEBI:28938"/>
        <dbReference type="ChEBI" id="CHEBI:61032"/>
        <dbReference type="ChEBI" id="CHEBI:61036"/>
        <dbReference type="EC" id="4.3.99.3"/>
    </reaction>
</comment>
<feature type="binding site" evidence="8">
    <location>
        <position position="87"/>
    </location>
    <ligand>
        <name>S-adenosyl-L-methionine</name>
        <dbReference type="ChEBI" id="CHEBI:59789"/>
    </ligand>
</feature>
<dbReference type="InterPro" id="IPR058240">
    <property type="entry name" value="rSAM_sf"/>
</dbReference>
<evidence type="ECO:0000256" key="6">
    <source>
        <dbReference type="ARBA" id="ARBA00023014"/>
    </source>
</evidence>
<comment type="function">
    <text evidence="8">Catalyzes the complex heterocyclic radical-mediated conversion of 6-carboxy-5,6,7,8-tetrahydropterin (CPH4) to 7-carboxy-7-deazaguanine (CDG), a step common to the biosynthetic pathways of all 7-deazapurine-containing compounds.</text>
</comment>
<feature type="binding site" evidence="8">
    <location>
        <position position="34"/>
    </location>
    <ligand>
        <name>substrate</name>
    </ligand>
</feature>
<keyword evidence="6 8" id="KW-0411">Iron-sulfur</keyword>
<name>A0A2W2H714_9ACTN</name>
<feature type="binding site" evidence="8">
    <location>
        <position position="47"/>
    </location>
    <ligand>
        <name>Mg(2+)</name>
        <dbReference type="ChEBI" id="CHEBI:18420"/>
    </ligand>
</feature>
<dbReference type="HAMAP" id="MF_00917">
    <property type="entry name" value="QueE"/>
    <property type="match status" value="1"/>
</dbReference>
<keyword evidence="7 8" id="KW-0456">Lyase</keyword>
<dbReference type="GO" id="GO:1904047">
    <property type="term" value="F:S-adenosyl-L-methionine binding"/>
    <property type="evidence" value="ECO:0007669"/>
    <property type="project" value="UniProtKB-UniRule"/>
</dbReference>
<dbReference type="UniPathway" id="UPA00391"/>
<keyword evidence="3 8" id="KW-0479">Metal-binding</keyword>
<evidence type="ECO:0000256" key="1">
    <source>
        <dbReference type="ARBA" id="ARBA00022485"/>
    </source>
</evidence>
<feature type="binding site" evidence="8">
    <location>
        <begin position="19"/>
        <end position="21"/>
    </location>
    <ligand>
        <name>substrate</name>
    </ligand>
</feature>
<dbReference type="Proteomes" id="UP000248544">
    <property type="component" value="Unassembled WGS sequence"/>
</dbReference>
<gene>
    <name evidence="8" type="primary">queE</name>
    <name evidence="10" type="ORF">C1I98_20335</name>
</gene>
<evidence type="ECO:0000313" key="10">
    <source>
        <dbReference type="EMBL" id="PZG42027.1"/>
    </source>
</evidence>
<dbReference type="SFLD" id="SFLDS00029">
    <property type="entry name" value="Radical_SAM"/>
    <property type="match status" value="1"/>
</dbReference>
<dbReference type="PANTHER" id="PTHR42836">
    <property type="entry name" value="7-CARBOXY-7-DEAZAGUANINE SYNTHASE"/>
    <property type="match status" value="1"/>
</dbReference>
<comment type="caution">
    <text evidence="10">The sequence shown here is derived from an EMBL/GenBank/DDBJ whole genome shotgun (WGS) entry which is preliminary data.</text>
</comment>
<dbReference type="GO" id="GO:0016840">
    <property type="term" value="F:carbon-nitrogen lyase activity"/>
    <property type="evidence" value="ECO:0007669"/>
    <property type="project" value="UniProtKB-UniRule"/>
</dbReference>
<dbReference type="Pfam" id="PF04055">
    <property type="entry name" value="Radical_SAM"/>
    <property type="match status" value="1"/>
</dbReference>
<dbReference type="GO" id="GO:0000287">
    <property type="term" value="F:magnesium ion binding"/>
    <property type="evidence" value="ECO:0007669"/>
    <property type="project" value="UniProtKB-UniRule"/>
</dbReference>
<dbReference type="Gene3D" id="3.20.20.70">
    <property type="entry name" value="Aldolase class I"/>
    <property type="match status" value="1"/>
</dbReference>
<organism evidence="10 11">
    <name type="scientific">Spongiactinospora gelatinilytica</name>
    <dbReference type="NCBI Taxonomy" id="2666298"/>
    <lineage>
        <taxon>Bacteria</taxon>
        <taxon>Bacillati</taxon>
        <taxon>Actinomycetota</taxon>
        <taxon>Actinomycetes</taxon>
        <taxon>Streptosporangiales</taxon>
        <taxon>Streptosporangiaceae</taxon>
        <taxon>Spongiactinospora</taxon>
    </lineage>
</organism>
<dbReference type="PROSITE" id="PS51918">
    <property type="entry name" value="RADICAL_SAM"/>
    <property type="match status" value="1"/>
</dbReference>
<dbReference type="SUPFAM" id="SSF102114">
    <property type="entry name" value="Radical SAM enzymes"/>
    <property type="match status" value="1"/>
</dbReference>
<dbReference type="RefSeq" id="WP_111169037.1">
    <property type="nucleotide sequence ID" value="NZ_POUA01000161.1"/>
</dbReference>
<feature type="binding site" evidence="8">
    <location>
        <position position="38"/>
    </location>
    <ligand>
        <name>[4Fe-4S] cluster</name>
        <dbReference type="ChEBI" id="CHEBI:49883"/>
        <note>4Fe-4S-S-AdoMet</note>
    </ligand>
</feature>
<evidence type="ECO:0000256" key="4">
    <source>
        <dbReference type="ARBA" id="ARBA00022842"/>
    </source>
</evidence>
<evidence type="ECO:0000256" key="7">
    <source>
        <dbReference type="ARBA" id="ARBA00023239"/>
    </source>
</evidence>
<feature type="binding site" evidence="8">
    <location>
        <begin position="44"/>
        <end position="46"/>
    </location>
    <ligand>
        <name>S-adenosyl-L-methionine</name>
        <dbReference type="ChEBI" id="CHEBI:59789"/>
    </ligand>
</feature>
<feature type="binding site" evidence="8">
    <location>
        <position position="85"/>
    </location>
    <ligand>
        <name>substrate</name>
    </ligand>
</feature>
<dbReference type="InterPro" id="IPR013785">
    <property type="entry name" value="Aldolase_TIM"/>
</dbReference>
<evidence type="ECO:0000256" key="8">
    <source>
        <dbReference type="HAMAP-Rule" id="MF_00917"/>
    </source>
</evidence>
<dbReference type="InterPro" id="IPR007197">
    <property type="entry name" value="rSAM"/>
</dbReference>
<evidence type="ECO:0000259" key="9">
    <source>
        <dbReference type="PROSITE" id="PS51918"/>
    </source>
</evidence>
<reference evidence="10 11" key="1">
    <citation type="submission" date="2018-01" db="EMBL/GenBank/DDBJ databases">
        <title>Draft genome sequence of Sphaerisporangium sp. 7K107.</title>
        <authorList>
            <person name="Sahin N."/>
            <person name="Saygin H."/>
            <person name="Ay H."/>
        </authorList>
    </citation>
    <scope>NUCLEOTIDE SEQUENCE [LARGE SCALE GENOMIC DNA]</scope>
    <source>
        <strain evidence="10 11">7K107</strain>
    </source>
</reference>
<dbReference type="AlphaFoldDB" id="A0A2W2H714"/>
<evidence type="ECO:0000313" key="11">
    <source>
        <dbReference type="Proteomes" id="UP000248544"/>
    </source>
</evidence>
<accession>A0A2W2H714</accession>
<comment type="similarity">
    <text evidence="8">Belongs to the radical SAM superfamily. 7-carboxy-7-deazaguanine synthase family.</text>
</comment>
<dbReference type="GO" id="GO:0051539">
    <property type="term" value="F:4 iron, 4 sulfur cluster binding"/>
    <property type="evidence" value="ECO:0007669"/>
    <property type="project" value="UniProtKB-UniRule"/>
</dbReference>
<comment type="cofactor">
    <cofactor evidence="8">
        <name>Mg(2+)</name>
        <dbReference type="ChEBI" id="CHEBI:18420"/>
    </cofactor>
</comment>
<evidence type="ECO:0000256" key="3">
    <source>
        <dbReference type="ARBA" id="ARBA00022723"/>
    </source>
</evidence>